<dbReference type="GO" id="GO:0016020">
    <property type="term" value="C:membrane"/>
    <property type="evidence" value="ECO:0007669"/>
    <property type="project" value="UniProtKB-SubCell"/>
</dbReference>
<comment type="caution">
    <text evidence="8">The sequence shown here is derived from an EMBL/GenBank/DDBJ whole genome shotgun (WGS) entry which is preliminary data.</text>
</comment>
<evidence type="ECO:0000256" key="2">
    <source>
        <dbReference type="ARBA" id="ARBA00022676"/>
    </source>
</evidence>
<keyword evidence="6 7" id="KW-0472">Membrane</keyword>
<evidence type="ECO:0000256" key="1">
    <source>
        <dbReference type="ARBA" id="ARBA00004141"/>
    </source>
</evidence>
<keyword evidence="2" id="KW-0328">Glycosyltransferase</keyword>
<evidence type="ECO:0000256" key="6">
    <source>
        <dbReference type="ARBA" id="ARBA00023136"/>
    </source>
</evidence>
<feature type="transmembrane region" description="Helical" evidence="7">
    <location>
        <begin position="385"/>
        <end position="406"/>
    </location>
</feature>
<gene>
    <name evidence="8" type="ORF">FHX71_004212</name>
</gene>
<evidence type="ECO:0000256" key="4">
    <source>
        <dbReference type="ARBA" id="ARBA00022692"/>
    </source>
</evidence>
<keyword evidence="5 7" id="KW-1133">Transmembrane helix</keyword>
<dbReference type="Proteomes" id="UP000540568">
    <property type="component" value="Unassembled WGS sequence"/>
</dbReference>
<dbReference type="PANTHER" id="PTHR43867:SF2">
    <property type="entry name" value="CELLULOSE SYNTHASE CATALYTIC SUBUNIT A [UDP-FORMING]"/>
    <property type="match status" value="1"/>
</dbReference>
<dbReference type="GO" id="GO:0016757">
    <property type="term" value="F:glycosyltransferase activity"/>
    <property type="evidence" value="ECO:0007669"/>
    <property type="project" value="UniProtKB-KW"/>
</dbReference>
<feature type="transmembrane region" description="Helical" evidence="7">
    <location>
        <begin position="355"/>
        <end position="379"/>
    </location>
</feature>
<protein>
    <submittedName>
        <fullName evidence="8">Cellulose synthase/poly-beta-1,6-N-acetylglucosamine synthase-like glycosyltransferase</fullName>
    </submittedName>
</protein>
<dbReference type="EMBL" id="JACGWV010000002">
    <property type="protein sequence ID" value="MBA8810236.1"/>
    <property type="molecule type" value="Genomic_DNA"/>
</dbReference>
<feature type="transmembrane region" description="Helical" evidence="7">
    <location>
        <begin position="427"/>
        <end position="447"/>
    </location>
</feature>
<keyword evidence="9" id="KW-1185">Reference proteome</keyword>
<dbReference type="Gene3D" id="3.90.550.10">
    <property type="entry name" value="Spore Coat Polysaccharide Biosynthesis Protein SpsA, Chain A"/>
    <property type="match status" value="1"/>
</dbReference>
<evidence type="ECO:0000313" key="9">
    <source>
        <dbReference type="Proteomes" id="UP000540568"/>
    </source>
</evidence>
<dbReference type="SUPFAM" id="SSF53448">
    <property type="entry name" value="Nucleotide-diphospho-sugar transferases"/>
    <property type="match status" value="1"/>
</dbReference>
<keyword evidence="3 8" id="KW-0808">Transferase</keyword>
<name>A0A7W3PFY4_9MICO</name>
<reference evidence="8 9" key="1">
    <citation type="submission" date="2020-07" db="EMBL/GenBank/DDBJ databases">
        <title>Sequencing the genomes of 1000 actinobacteria strains.</title>
        <authorList>
            <person name="Klenk H.-P."/>
        </authorList>
    </citation>
    <scope>NUCLEOTIDE SEQUENCE [LARGE SCALE GENOMIC DNA]</scope>
    <source>
        <strain evidence="8 9">DSM 44121</strain>
    </source>
</reference>
<dbReference type="InterPro" id="IPR029044">
    <property type="entry name" value="Nucleotide-diphossugar_trans"/>
</dbReference>
<dbReference type="CDD" id="cd06423">
    <property type="entry name" value="CESA_like"/>
    <property type="match status" value="1"/>
</dbReference>
<accession>A0A7W3PFY4</accession>
<proteinExistence type="predicted"/>
<dbReference type="AlphaFoldDB" id="A0A7W3PFY4"/>
<dbReference type="Pfam" id="PF13641">
    <property type="entry name" value="Glyco_tranf_2_3"/>
    <property type="match status" value="1"/>
</dbReference>
<dbReference type="RefSeq" id="WP_182619374.1">
    <property type="nucleotide sequence ID" value="NZ_BAAATF010000010.1"/>
</dbReference>
<sequence length="488" mass="53493">MRTPLLALAAGAVPGPLLTPEPERAPAPADVPNRGVVDPNLADVARGAGDLDWVALAGYTALVLLALALTAVAVTTLWWMLYAWRSKGTLESTGFSRDPHPPRNTFTLLVPGRHEEEVMGRTLDTLATQTHPHVQIIAIVGHDDPGTEAVCRAAAERHPDRIEVVVDDSVPKNKPKALNRALPYATGDVVGVFDAEDEVHPDLLRHIDSRFTETGALVVQGGVQLMNFHTSWWALRNVLEYYFWFRSRLHFHAGARFIPLGGNTVFIRREALIRNDGWDADCLAEDCELGVRLSSQGAEVAVAYSPQYVTREETPGSLASLYKQRTRWNQGFLQVLRKGEWRALPTRSQRAFARYLLAMPFLQAATGLLIPLSVCLILFAKVPTAVALLTFVPLAPTLVTVAVEVAGLDEFGRLYGAKVRARDYVRLILGTIPFQVFLALAAIRAVVRETRGERGWEKTEHTGAHRTAESAPLPDLAAETAVVRKAAA</sequence>
<dbReference type="PANTHER" id="PTHR43867">
    <property type="entry name" value="CELLULOSE SYNTHASE CATALYTIC SUBUNIT A [UDP-FORMING]"/>
    <property type="match status" value="1"/>
</dbReference>
<organism evidence="8 9">
    <name type="scientific">Promicromonospora sukumoe</name>
    <dbReference type="NCBI Taxonomy" id="88382"/>
    <lineage>
        <taxon>Bacteria</taxon>
        <taxon>Bacillati</taxon>
        <taxon>Actinomycetota</taxon>
        <taxon>Actinomycetes</taxon>
        <taxon>Micrococcales</taxon>
        <taxon>Promicromonosporaceae</taxon>
        <taxon>Promicromonospora</taxon>
    </lineage>
</organism>
<evidence type="ECO:0000256" key="5">
    <source>
        <dbReference type="ARBA" id="ARBA00022989"/>
    </source>
</evidence>
<dbReference type="InterPro" id="IPR050321">
    <property type="entry name" value="Glycosyltr_2/OpgH_subfam"/>
</dbReference>
<keyword evidence="4 7" id="KW-0812">Transmembrane</keyword>
<evidence type="ECO:0000256" key="3">
    <source>
        <dbReference type="ARBA" id="ARBA00022679"/>
    </source>
</evidence>
<feature type="transmembrane region" description="Helical" evidence="7">
    <location>
        <begin position="56"/>
        <end position="81"/>
    </location>
</feature>
<comment type="subcellular location">
    <subcellularLocation>
        <location evidence="1">Membrane</location>
        <topology evidence="1">Multi-pass membrane protein</topology>
    </subcellularLocation>
</comment>
<evidence type="ECO:0000313" key="8">
    <source>
        <dbReference type="EMBL" id="MBA8810236.1"/>
    </source>
</evidence>
<evidence type="ECO:0000256" key="7">
    <source>
        <dbReference type="SAM" id="Phobius"/>
    </source>
</evidence>